<evidence type="ECO:0000313" key="3">
    <source>
        <dbReference type="Proteomes" id="UP000193642"/>
    </source>
</evidence>
<feature type="region of interest" description="Disordered" evidence="1">
    <location>
        <begin position="249"/>
        <end position="288"/>
    </location>
</feature>
<evidence type="ECO:0000313" key="2">
    <source>
        <dbReference type="EMBL" id="ORY38109.1"/>
    </source>
</evidence>
<sequence length="512" mass="57116">MATDYNRENRVTIEPLKGPQNVTTWGYDFNRLLAHYKLDHLIDTSYVQAAHGPIPAANVANTMLLDPGMLHHAHVTPNDIYKMIPGVDNPTATFPGTIRENKGGLLFLKNNISPHLRVNIDPVSTCLYTQLTMILNRCNNMTDADAKRIAKEVINFKMMATDSVSDLFDRFRQITTPVNANPQNAHFQHLLGFPRQRTIISDSLVAPFHHQRGKIGTDAVVHNLDQLQTLIETIADEIEYVPQQAIANLTVKDTEEPTRDRRPQRGAGNDRLSNSRYNSLQTPRNPVPATFQCKTCNMVGNHYTWQCRKDARYADFVSKNKTKSQGNRDGRDKGKTPFCAPSTQEVIDVLVNAAKDKKMSAKLKAVFANLTVTEDPTEEDNNEGGPYGLGTGTAAIPIADGYFIILTDANYCPQATACLISTNDIENSGFHFVSLAREPGYIFQTISPDPKADHPVILRTKLLFGRHFLPYLGYTEVATSSAALLSAKLEDKQVKDLTPEQLARYAERQNYS</sequence>
<feature type="compositionally biased region" description="Basic and acidic residues" evidence="1">
    <location>
        <begin position="252"/>
        <end position="263"/>
    </location>
</feature>
<comment type="caution">
    <text evidence="2">The sequence shown here is derived from an EMBL/GenBank/DDBJ whole genome shotgun (WGS) entry which is preliminary data.</text>
</comment>
<reference evidence="2 3" key="1">
    <citation type="submission" date="2016-07" db="EMBL/GenBank/DDBJ databases">
        <title>Pervasive Adenine N6-methylation of Active Genes in Fungi.</title>
        <authorList>
            <consortium name="DOE Joint Genome Institute"/>
            <person name="Mondo S.J."/>
            <person name="Dannebaum R.O."/>
            <person name="Kuo R.C."/>
            <person name="Labutti K."/>
            <person name="Haridas S."/>
            <person name="Kuo A."/>
            <person name="Salamov A."/>
            <person name="Ahrendt S.R."/>
            <person name="Lipzen A."/>
            <person name="Sullivan W."/>
            <person name="Andreopoulos W.B."/>
            <person name="Clum A."/>
            <person name="Lindquist E."/>
            <person name="Daum C."/>
            <person name="Ramamoorthy G.K."/>
            <person name="Gryganskyi A."/>
            <person name="Culley D."/>
            <person name="Magnuson J.K."/>
            <person name="James T.Y."/>
            <person name="O'Malley M.A."/>
            <person name="Stajich J.E."/>
            <person name="Spatafora J.W."/>
            <person name="Visel A."/>
            <person name="Grigoriev I.V."/>
        </authorList>
    </citation>
    <scope>NUCLEOTIDE SEQUENCE [LARGE SCALE GENOMIC DNA]</scope>
    <source>
        <strain evidence="2 3">JEL800</strain>
    </source>
</reference>
<feature type="compositionally biased region" description="Polar residues" evidence="1">
    <location>
        <begin position="271"/>
        <end position="284"/>
    </location>
</feature>
<organism evidence="2 3">
    <name type="scientific">Rhizoclosmatium globosum</name>
    <dbReference type="NCBI Taxonomy" id="329046"/>
    <lineage>
        <taxon>Eukaryota</taxon>
        <taxon>Fungi</taxon>
        <taxon>Fungi incertae sedis</taxon>
        <taxon>Chytridiomycota</taxon>
        <taxon>Chytridiomycota incertae sedis</taxon>
        <taxon>Chytridiomycetes</taxon>
        <taxon>Chytridiales</taxon>
        <taxon>Chytriomycetaceae</taxon>
        <taxon>Rhizoclosmatium</taxon>
    </lineage>
</organism>
<dbReference type="EMBL" id="MCGO01000045">
    <property type="protein sequence ID" value="ORY38109.1"/>
    <property type="molecule type" value="Genomic_DNA"/>
</dbReference>
<proteinExistence type="predicted"/>
<evidence type="ECO:0000256" key="1">
    <source>
        <dbReference type="SAM" id="MobiDB-lite"/>
    </source>
</evidence>
<feature type="region of interest" description="Disordered" evidence="1">
    <location>
        <begin position="318"/>
        <end position="338"/>
    </location>
</feature>
<accession>A0A1Y2BTN6</accession>
<feature type="compositionally biased region" description="Basic and acidic residues" evidence="1">
    <location>
        <begin position="326"/>
        <end position="335"/>
    </location>
</feature>
<dbReference type="Proteomes" id="UP000193642">
    <property type="component" value="Unassembled WGS sequence"/>
</dbReference>
<name>A0A1Y2BTN6_9FUNG</name>
<dbReference type="OrthoDB" id="2179244at2759"/>
<gene>
    <name evidence="2" type="ORF">BCR33DRAFT_741649</name>
</gene>
<dbReference type="AlphaFoldDB" id="A0A1Y2BTN6"/>
<protein>
    <submittedName>
        <fullName evidence="2">Uncharacterized protein</fullName>
    </submittedName>
</protein>
<keyword evidence="3" id="KW-1185">Reference proteome</keyword>